<dbReference type="EMBL" id="QKYT01000370">
    <property type="protein sequence ID" value="RIA86318.1"/>
    <property type="molecule type" value="Genomic_DNA"/>
</dbReference>
<keyword evidence="2" id="KW-1185">Reference proteome</keyword>
<dbReference type="AlphaFoldDB" id="A0A397SJV4"/>
<reference evidence="1 2" key="1">
    <citation type="submission" date="2018-06" db="EMBL/GenBank/DDBJ databases">
        <title>Comparative genomics reveals the genomic features of Rhizophagus irregularis, R. cerebriforme, R. diaphanum and Gigaspora rosea, and their symbiotic lifestyle signature.</title>
        <authorList>
            <person name="Morin E."/>
            <person name="San Clemente H."/>
            <person name="Chen E.C.H."/>
            <person name="De La Providencia I."/>
            <person name="Hainaut M."/>
            <person name="Kuo A."/>
            <person name="Kohler A."/>
            <person name="Murat C."/>
            <person name="Tang N."/>
            <person name="Roy S."/>
            <person name="Loubradou J."/>
            <person name="Henrissat B."/>
            <person name="Grigoriev I.V."/>
            <person name="Corradi N."/>
            <person name="Roux C."/>
            <person name="Martin F.M."/>
        </authorList>
    </citation>
    <scope>NUCLEOTIDE SEQUENCE [LARGE SCALE GENOMIC DNA]</scope>
    <source>
        <strain evidence="1 2">DAOM 227022</strain>
    </source>
</reference>
<dbReference type="Proteomes" id="UP000265703">
    <property type="component" value="Unassembled WGS sequence"/>
</dbReference>
<evidence type="ECO:0000313" key="2">
    <source>
        <dbReference type="Proteomes" id="UP000265703"/>
    </source>
</evidence>
<gene>
    <name evidence="1" type="ORF">C1645_829467</name>
</gene>
<organism evidence="1 2">
    <name type="scientific">Glomus cerebriforme</name>
    <dbReference type="NCBI Taxonomy" id="658196"/>
    <lineage>
        <taxon>Eukaryota</taxon>
        <taxon>Fungi</taxon>
        <taxon>Fungi incertae sedis</taxon>
        <taxon>Mucoromycota</taxon>
        <taxon>Glomeromycotina</taxon>
        <taxon>Glomeromycetes</taxon>
        <taxon>Glomerales</taxon>
        <taxon>Glomeraceae</taxon>
        <taxon>Glomus</taxon>
    </lineage>
</organism>
<sequence>MSSPLTEDIKFIRDVYLNPNIADFDILKVKRICEQTQLDVDGNLIDNFDRFINHITDIATLTDDEKIVAFGELIKQMDVQNLVWYKKINWKICHQSYTLLFCEYCVGDHLKRQFSTWTSGKQEIDEIIQQDQPPKFIPPSGQRD</sequence>
<name>A0A397SJV4_9GLOM</name>
<protein>
    <submittedName>
        <fullName evidence="1">Uncharacterized protein</fullName>
    </submittedName>
</protein>
<comment type="caution">
    <text evidence="1">The sequence shown here is derived from an EMBL/GenBank/DDBJ whole genome shotgun (WGS) entry which is preliminary data.</text>
</comment>
<proteinExistence type="predicted"/>
<evidence type="ECO:0000313" key="1">
    <source>
        <dbReference type="EMBL" id="RIA86318.1"/>
    </source>
</evidence>
<accession>A0A397SJV4</accession>